<dbReference type="Pfam" id="PF00201">
    <property type="entry name" value="UDPGT"/>
    <property type="match status" value="1"/>
</dbReference>
<evidence type="ECO:0000313" key="5">
    <source>
        <dbReference type="Proteomes" id="UP000017836"/>
    </source>
</evidence>
<evidence type="ECO:0000256" key="1">
    <source>
        <dbReference type="ARBA" id="ARBA00009995"/>
    </source>
</evidence>
<organism evidence="4 5">
    <name type="scientific">Amborella trichopoda</name>
    <dbReference type="NCBI Taxonomy" id="13333"/>
    <lineage>
        <taxon>Eukaryota</taxon>
        <taxon>Viridiplantae</taxon>
        <taxon>Streptophyta</taxon>
        <taxon>Embryophyta</taxon>
        <taxon>Tracheophyta</taxon>
        <taxon>Spermatophyta</taxon>
        <taxon>Magnoliopsida</taxon>
        <taxon>Amborellales</taxon>
        <taxon>Amborellaceae</taxon>
        <taxon>Amborella</taxon>
    </lineage>
</organism>
<dbReference type="eggNOG" id="KOG1192">
    <property type="taxonomic scope" value="Eukaryota"/>
</dbReference>
<protein>
    <submittedName>
        <fullName evidence="4">Uncharacterized protein</fullName>
    </submittedName>
</protein>
<dbReference type="PROSITE" id="PS00375">
    <property type="entry name" value="UDPGT"/>
    <property type="match status" value="1"/>
</dbReference>
<keyword evidence="3" id="KW-0328">Glycosyltransferase</keyword>
<dbReference type="OMA" id="HYANEPQ"/>
<dbReference type="Proteomes" id="UP000017836">
    <property type="component" value="Unassembled WGS sequence"/>
</dbReference>
<dbReference type="PANTHER" id="PTHR48045:SF37">
    <property type="entry name" value="UDP-GLYCOSYLTRANSFERASE 92A1-LIKE"/>
    <property type="match status" value="1"/>
</dbReference>
<dbReference type="FunFam" id="3.40.50.2000:FF:000064">
    <property type="entry name" value="Glycosyltransferase"/>
    <property type="match status" value="1"/>
</dbReference>
<evidence type="ECO:0000313" key="4">
    <source>
        <dbReference type="EMBL" id="ERN00564.1"/>
    </source>
</evidence>
<keyword evidence="2 3" id="KW-0808">Transferase</keyword>
<dbReference type="EMBL" id="KI394858">
    <property type="protein sequence ID" value="ERN00564.1"/>
    <property type="molecule type" value="Genomic_DNA"/>
</dbReference>
<dbReference type="PANTHER" id="PTHR48045">
    <property type="entry name" value="UDP-GLYCOSYLTRANSFERASE 72B1"/>
    <property type="match status" value="1"/>
</dbReference>
<sequence length="186" mass="20328">MHPTNSVLYVSFGSQFNVSASQMKELALGLELSGQPFIWAVKPPVEYARGTEFESEWLPERFEDWVKEKKQGLIVRGWAPQLTILSHNSVGGFLSHCGWNSTVEALSQGVPIIGWPLGGDQFYNAKLLVEEVGVCVEIGRRREAGVGREEAARVVGEAMGGEKGAAARMTAALVREILKEAAEERG</sequence>
<dbReference type="OrthoDB" id="5835829at2759"/>
<dbReference type="CDD" id="cd03784">
    <property type="entry name" value="GT1_Gtf-like"/>
    <property type="match status" value="1"/>
</dbReference>
<gene>
    <name evidence="4" type="ORF">AMTR_s00102p00113740</name>
</gene>
<dbReference type="AlphaFoldDB" id="W1NYW5"/>
<proteinExistence type="inferred from homology"/>
<accession>W1NYW5</accession>
<dbReference type="GO" id="GO:0008194">
    <property type="term" value="F:UDP-glycosyltransferase activity"/>
    <property type="evidence" value="ECO:0000318"/>
    <property type="project" value="GO_Central"/>
</dbReference>
<reference evidence="5" key="1">
    <citation type="journal article" date="2013" name="Science">
        <title>The Amborella genome and the evolution of flowering plants.</title>
        <authorList>
            <consortium name="Amborella Genome Project"/>
        </authorList>
    </citation>
    <scope>NUCLEOTIDE SEQUENCE [LARGE SCALE GENOMIC DNA]</scope>
</reference>
<keyword evidence="5" id="KW-1185">Reference proteome</keyword>
<dbReference type="KEGG" id="atr:18428633"/>
<evidence type="ECO:0000256" key="3">
    <source>
        <dbReference type="RuleBase" id="RU003718"/>
    </source>
</evidence>
<dbReference type="SUPFAM" id="SSF53756">
    <property type="entry name" value="UDP-Glycosyltransferase/glycogen phosphorylase"/>
    <property type="match status" value="1"/>
</dbReference>
<dbReference type="InterPro" id="IPR002213">
    <property type="entry name" value="UDP_glucos_trans"/>
</dbReference>
<dbReference type="HOGENOM" id="CLU_001724_1_2_1"/>
<name>W1NYW5_AMBTC</name>
<evidence type="ECO:0000256" key="2">
    <source>
        <dbReference type="ARBA" id="ARBA00022679"/>
    </source>
</evidence>
<dbReference type="Gene3D" id="3.40.50.2000">
    <property type="entry name" value="Glycogen Phosphorylase B"/>
    <property type="match status" value="1"/>
</dbReference>
<dbReference type="InterPro" id="IPR035595">
    <property type="entry name" value="UDP_glycos_trans_CS"/>
</dbReference>
<dbReference type="Gramene" id="ERN00564">
    <property type="protein sequence ID" value="ERN00564"/>
    <property type="gene ID" value="AMTR_s00102p00113740"/>
</dbReference>
<comment type="similarity">
    <text evidence="1 3">Belongs to the UDP-glycosyltransferase family.</text>
</comment>